<organism evidence="2 3">
    <name type="scientific">Brevibacterium antiquum</name>
    <dbReference type="NCBI Taxonomy" id="234835"/>
    <lineage>
        <taxon>Bacteria</taxon>
        <taxon>Bacillati</taxon>
        <taxon>Actinomycetota</taxon>
        <taxon>Actinomycetes</taxon>
        <taxon>Micrococcales</taxon>
        <taxon>Brevibacteriaceae</taxon>
        <taxon>Brevibacterium</taxon>
    </lineage>
</organism>
<feature type="transmembrane region" description="Helical" evidence="1">
    <location>
        <begin position="12"/>
        <end position="32"/>
    </location>
</feature>
<dbReference type="RefSeq" id="WP_101619586.1">
    <property type="nucleotide sequence ID" value="NZ_FXZE01000002.1"/>
</dbReference>
<keyword evidence="1" id="KW-0472">Membrane</keyword>
<evidence type="ECO:0000313" key="3">
    <source>
        <dbReference type="Proteomes" id="UP000234342"/>
    </source>
</evidence>
<accession>A0A2H1I5C3</accession>
<sequence>MTPFSKAAKVTFFVVLALTGVFLILSIGVSVWSQIGEEGWVAKAALAVMCWIVTVPLILTSAIWEAVLLLTRTRRADTQLHTSAQMQAQASPQNQG</sequence>
<feature type="transmembrane region" description="Helical" evidence="1">
    <location>
        <begin position="44"/>
        <end position="70"/>
    </location>
</feature>
<name>A0A2H1I5C3_9MICO</name>
<protein>
    <submittedName>
        <fullName evidence="2">Uncharacterized protein</fullName>
    </submittedName>
</protein>
<evidence type="ECO:0000256" key="1">
    <source>
        <dbReference type="SAM" id="Phobius"/>
    </source>
</evidence>
<keyword evidence="3" id="KW-1185">Reference proteome</keyword>
<proteinExistence type="predicted"/>
<evidence type="ECO:0000313" key="2">
    <source>
        <dbReference type="EMBL" id="SMX70388.1"/>
    </source>
</evidence>
<reference evidence="3" key="1">
    <citation type="submission" date="2017-03" db="EMBL/GenBank/DDBJ databases">
        <authorList>
            <person name="Monnet C."/>
        </authorList>
    </citation>
    <scope>NUCLEOTIDE SEQUENCE [LARGE SCALE GENOMIC DNA]</scope>
    <source>
        <strain evidence="3">P10</strain>
    </source>
</reference>
<dbReference type="EMBL" id="FXZE01000002">
    <property type="protein sequence ID" value="SMX70388.1"/>
    <property type="molecule type" value="Genomic_DNA"/>
</dbReference>
<keyword evidence="1" id="KW-1133">Transmembrane helix</keyword>
<dbReference type="Proteomes" id="UP000234342">
    <property type="component" value="Unassembled WGS sequence"/>
</dbReference>
<dbReference type="AlphaFoldDB" id="A0A2H1I5C3"/>
<keyword evidence="1" id="KW-0812">Transmembrane</keyword>
<gene>
    <name evidence="2" type="ORF">BANT10_00591</name>
</gene>